<dbReference type="UniPathway" id="UPA00391"/>
<keyword evidence="2 10" id="KW-0436">Ligase</keyword>
<dbReference type="HOGENOM" id="CLU_081854_1_0_9"/>
<evidence type="ECO:0000256" key="5">
    <source>
        <dbReference type="ARBA" id="ARBA00022833"/>
    </source>
</evidence>
<keyword evidence="10" id="KW-0671">Queuosine biosynthesis</keyword>
<dbReference type="PIRSF" id="PIRSF006293">
    <property type="entry name" value="ExsB"/>
    <property type="match status" value="1"/>
</dbReference>
<evidence type="ECO:0000256" key="7">
    <source>
        <dbReference type="ARBA" id="ARBA00037993"/>
    </source>
</evidence>
<accession>C9RBW2</accession>
<evidence type="ECO:0000256" key="3">
    <source>
        <dbReference type="ARBA" id="ARBA00022723"/>
    </source>
</evidence>
<keyword evidence="5 10" id="KW-0862">Zinc</keyword>
<evidence type="ECO:0000256" key="8">
    <source>
        <dbReference type="ARBA" id="ARBA00039149"/>
    </source>
</evidence>
<protein>
    <recommendedName>
        <fullName evidence="8 10">7-cyano-7-deazaguanine synthase</fullName>
        <ecNumber evidence="8 10">6.3.4.20</ecNumber>
    </recommendedName>
    <alternativeName>
        <fullName evidence="10">7-cyano-7-carbaguanine synthase</fullName>
    </alternativeName>
    <alternativeName>
        <fullName evidence="10">PreQ(0) synthase</fullName>
    </alternativeName>
    <alternativeName>
        <fullName evidence="10">Queuosine biosynthesis protein QueC</fullName>
    </alternativeName>
</protein>
<keyword evidence="12" id="KW-1185">Reference proteome</keyword>
<dbReference type="PANTHER" id="PTHR42914">
    <property type="entry name" value="7-CYANO-7-DEAZAGUANINE SYNTHASE"/>
    <property type="match status" value="1"/>
</dbReference>
<dbReference type="eggNOG" id="COG0603">
    <property type="taxonomic scope" value="Bacteria"/>
</dbReference>
<dbReference type="InterPro" id="IPR018317">
    <property type="entry name" value="QueC"/>
</dbReference>
<evidence type="ECO:0000256" key="6">
    <source>
        <dbReference type="ARBA" id="ARBA00022840"/>
    </source>
</evidence>
<comment type="catalytic activity">
    <reaction evidence="9 10">
        <text>7-carboxy-7-carbaguanine + NH4(+) + 2 ATP = 7-cyano-7-carbaguanine + 2 AMP + 2 diphosphate + 2 H(+)</text>
        <dbReference type="Rhea" id="RHEA:27982"/>
        <dbReference type="ChEBI" id="CHEBI:15378"/>
        <dbReference type="ChEBI" id="CHEBI:28938"/>
        <dbReference type="ChEBI" id="CHEBI:30616"/>
        <dbReference type="ChEBI" id="CHEBI:33019"/>
        <dbReference type="ChEBI" id="CHEBI:45075"/>
        <dbReference type="ChEBI" id="CHEBI:61036"/>
        <dbReference type="ChEBI" id="CHEBI:456215"/>
        <dbReference type="EC" id="6.3.4.20"/>
    </reaction>
</comment>
<dbReference type="InterPro" id="IPR014729">
    <property type="entry name" value="Rossmann-like_a/b/a_fold"/>
</dbReference>
<evidence type="ECO:0000256" key="10">
    <source>
        <dbReference type="HAMAP-Rule" id="MF_01633"/>
    </source>
</evidence>
<feature type="binding site" evidence="10">
    <location>
        <begin position="7"/>
        <end position="17"/>
    </location>
    <ligand>
        <name>ATP</name>
        <dbReference type="ChEBI" id="CHEBI:30616"/>
    </ligand>
</feature>
<evidence type="ECO:0000256" key="2">
    <source>
        <dbReference type="ARBA" id="ARBA00022598"/>
    </source>
</evidence>
<reference evidence="11 12" key="1">
    <citation type="submission" date="2009-10" db="EMBL/GenBank/DDBJ databases">
        <title>Complete sequence of chromosome of Ammonifex degensii KC4.</title>
        <authorList>
            <consortium name="US DOE Joint Genome Institute"/>
            <person name="Kerfeld C."/>
            <person name="Goodner B."/>
            <person name="Huber H."/>
            <person name="Stetter K."/>
            <person name="Lucas S."/>
            <person name="Copeland A."/>
            <person name="Lapidus A."/>
            <person name="Glavina del Rio T."/>
            <person name="Dalin E."/>
            <person name="Tice H."/>
            <person name="Bruce D."/>
            <person name="Goodwin L."/>
            <person name="Pitluck S."/>
            <person name="Saunders E."/>
            <person name="Brettin T."/>
            <person name="Detter J.C."/>
            <person name="Han C."/>
            <person name="Larimer F."/>
            <person name="Land M."/>
            <person name="Hauser L."/>
            <person name="Kyrpides N."/>
            <person name="Ovchinnikova G."/>
            <person name="Richardson P."/>
        </authorList>
    </citation>
    <scope>NUCLEOTIDE SEQUENCE [LARGE SCALE GENOMIC DNA]</scope>
    <source>
        <strain evidence="12">DSM 10501 / KC4</strain>
    </source>
</reference>
<dbReference type="GO" id="GO:0005524">
    <property type="term" value="F:ATP binding"/>
    <property type="evidence" value="ECO:0007669"/>
    <property type="project" value="UniProtKB-UniRule"/>
</dbReference>
<feature type="binding site" evidence="10">
    <location>
        <position position="202"/>
    </location>
    <ligand>
        <name>Zn(2+)</name>
        <dbReference type="ChEBI" id="CHEBI:29105"/>
    </ligand>
</feature>
<dbReference type="AlphaFoldDB" id="C9RBW2"/>
<comment type="function">
    <text evidence="10">Catalyzes the ATP-dependent conversion of 7-carboxy-7-deazaguanine (CDG) to 7-cyano-7-deazaguanine (preQ(0)).</text>
</comment>
<sequence>MKSVVLLSGGLDSAVCLACAVEDGEVVLSLTFDYGQAAAKKEIEAASKLSRHYGVPHQVLHLPFLRELLPPAMASGEGMPEPETRELDDKVSADKLARSVWVPNRNALFLSIGAAFAESLGAEAVVAGFNAEEAQSFPDNSPPFVDAMNEVLRYSTRGKVRVISYTQRLDKKAIVRLGKRLGLPFPFIWSCYRAGEEMCGRCPSCLRYFRALREAEEEW</sequence>
<comment type="pathway">
    <text evidence="1 10">Purine metabolism; 7-cyano-7-deazaguanine biosynthesis.</text>
</comment>
<keyword evidence="6 10" id="KW-0067">ATP-binding</keyword>
<dbReference type="SUPFAM" id="SSF52402">
    <property type="entry name" value="Adenine nucleotide alpha hydrolases-like"/>
    <property type="match status" value="1"/>
</dbReference>
<dbReference type="PANTHER" id="PTHR42914:SF1">
    <property type="entry name" value="7-CYANO-7-DEAZAGUANINE SYNTHASE"/>
    <property type="match status" value="1"/>
</dbReference>
<proteinExistence type="inferred from homology"/>
<dbReference type="GO" id="GO:0008616">
    <property type="term" value="P:tRNA queuosine(34) biosynthetic process"/>
    <property type="evidence" value="ECO:0007669"/>
    <property type="project" value="UniProtKB-UniRule"/>
</dbReference>
<name>C9RBW2_AMMDK</name>
<keyword evidence="3 10" id="KW-0479">Metal-binding</keyword>
<dbReference type="OrthoDB" id="9789567at2"/>
<dbReference type="GO" id="GO:0008270">
    <property type="term" value="F:zinc ion binding"/>
    <property type="evidence" value="ECO:0007669"/>
    <property type="project" value="UniProtKB-UniRule"/>
</dbReference>
<dbReference type="Pfam" id="PF06508">
    <property type="entry name" value="QueC"/>
    <property type="match status" value="1"/>
</dbReference>
<dbReference type="HAMAP" id="MF_01633">
    <property type="entry name" value="QueC"/>
    <property type="match status" value="1"/>
</dbReference>
<comment type="subunit">
    <text evidence="10">Homodimer.</text>
</comment>
<feature type="binding site" evidence="10">
    <location>
        <position position="205"/>
    </location>
    <ligand>
        <name>Zn(2+)</name>
        <dbReference type="ChEBI" id="CHEBI:29105"/>
    </ligand>
</feature>
<dbReference type="KEGG" id="adg:Adeg_0591"/>
<dbReference type="Proteomes" id="UP000002620">
    <property type="component" value="Chromosome"/>
</dbReference>
<dbReference type="CDD" id="cd01995">
    <property type="entry name" value="QueC-like"/>
    <property type="match status" value="1"/>
</dbReference>
<comment type="cofactor">
    <cofactor evidence="10">
        <name>Zn(2+)</name>
        <dbReference type="ChEBI" id="CHEBI:29105"/>
    </cofactor>
    <text evidence="10">Binds 1 zinc ion per subunit.</text>
</comment>
<dbReference type="STRING" id="429009.Adeg_0591"/>
<evidence type="ECO:0000313" key="11">
    <source>
        <dbReference type="EMBL" id="ACX51739.1"/>
    </source>
</evidence>
<evidence type="ECO:0000256" key="1">
    <source>
        <dbReference type="ARBA" id="ARBA00005061"/>
    </source>
</evidence>
<feature type="binding site" evidence="10">
    <location>
        <position position="191"/>
    </location>
    <ligand>
        <name>Zn(2+)</name>
        <dbReference type="ChEBI" id="CHEBI:29105"/>
    </ligand>
</feature>
<comment type="similarity">
    <text evidence="7 10">Belongs to the QueC family.</text>
</comment>
<dbReference type="GO" id="GO:0016879">
    <property type="term" value="F:ligase activity, forming carbon-nitrogen bonds"/>
    <property type="evidence" value="ECO:0007669"/>
    <property type="project" value="UniProtKB-UniRule"/>
</dbReference>
<organism evidence="11 12">
    <name type="scientific">Ammonifex degensii (strain DSM 10501 / KC4)</name>
    <dbReference type="NCBI Taxonomy" id="429009"/>
    <lineage>
        <taxon>Bacteria</taxon>
        <taxon>Bacillati</taxon>
        <taxon>Bacillota</taxon>
        <taxon>Clostridia</taxon>
        <taxon>Thermoanaerobacterales</taxon>
        <taxon>Thermoanaerobacteraceae</taxon>
        <taxon>Ammonifex</taxon>
    </lineage>
</organism>
<feature type="binding site" evidence="10">
    <location>
        <position position="199"/>
    </location>
    <ligand>
        <name>Zn(2+)</name>
        <dbReference type="ChEBI" id="CHEBI:29105"/>
    </ligand>
</feature>
<keyword evidence="4 10" id="KW-0547">Nucleotide-binding</keyword>
<dbReference type="NCBIfam" id="TIGR00364">
    <property type="entry name" value="7-cyano-7-deazaguanine synthase QueC"/>
    <property type="match status" value="1"/>
</dbReference>
<evidence type="ECO:0000313" key="12">
    <source>
        <dbReference type="Proteomes" id="UP000002620"/>
    </source>
</evidence>
<dbReference type="EMBL" id="CP001785">
    <property type="protein sequence ID" value="ACX51739.1"/>
    <property type="molecule type" value="Genomic_DNA"/>
</dbReference>
<dbReference type="RefSeq" id="WP_015738617.1">
    <property type="nucleotide sequence ID" value="NC_013385.1"/>
</dbReference>
<dbReference type="Gene3D" id="3.40.50.620">
    <property type="entry name" value="HUPs"/>
    <property type="match status" value="1"/>
</dbReference>
<evidence type="ECO:0000256" key="9">
    <source>
        <dbReference type="ARBA" id="ARBA00047890"/>
    </source>
</evidence>
<evidence type="ECO:0000256" key="4">
    <source>
        <dbReference type="ARBA" id="ARBA00022741"/>
    </source>
</evidence>
<dbReference type="EC" id="6.3.4.20" evidence="8 10"/>
<gene>
    <name evidence="10" type="primary">queC</name>
    <name evidence="11" type="ordered locus">Adeg_0591</name>
</gene>